<reference evidence="2 3" key="1">
    <citation type="submission" date="2024-11" db="EMBL/GenBank/DDBJ databases">
        <title>Adaptive evolution of stress response genes in parasites aligns with host niche diversity.</title>
        <authorList>
            <person name="Hahn C."/>
            <person name="Resl P."/>
        </authorList>
    </citation>
    <scope>NUCLEOTIDE SEQUENCE [LARGE SCALE GENOMIC DNA]</scope>
    <source>
        <strain evidence="2">EGGRZ-B1_66</strain>
        <tissue evidence="2">Body</tissue>
    </source>
</reference>
<feature type="compositionally biased region" description="Acidic residues" evidence="1">
    <location>
        <begin position="125"/>
        <end position="144"/>
    </location>
</feature>
<comment type="caution">
    <text evidence="2">The sequence shown here is derived from an EMBL/GenBank/DDBJ whole genome shotgun (WGS) entry which is preliminary data.</text>
</comment>
<dbReference type="AlphaFoldDB" id="A0ABD2QBW4"/>
<dbReference type="EMBL" id="JBJKFK010000449">
    <property type="protein sequence ID" value="KAL3317000.1"/>
    <property type="molecule type" value="Genomic_DNA"/>
</dbReference>
<evidence type="ECO:0000313" key="3">
    <source>
        <dbReference type="Proteomes" id="UP001626550"/>
    </source>
</evidence>
<gene>
    <name evidence="2" type="ORF">Ciccas_004357</name>
</gene>
<name>A0ABD2QBW4_9PLAT</name>
<protein>
    <submittedName>
        <fullName evidence="2">Uncharacterized protein</fullName>
    </submittedName>
</protein>
<evidence type="ECO:0000256" key="1">
    <source>
        <dbReference type="SAM" id="MobiDB-lite"/>
    </source>
</evidence>
<dbReference type="Proteomes" id="UP001626550">
    <property type="component" value="Unassembled WGS sequence"/>
</dbReference>
<feature type="compositionally biased region" description="Basic and acidic residues" evidence="1">
    <location>
        <begin position="102"/>
        <end position="124"/>
    </location>
</feature>
<evidence type="ECO:0000313" key="2">
    <source>
        <dbReference type="EMBL" id="KAL3317000.1"/>
    </source>
</evidence>
<organism evidence="2 3">
    <name type="scientific">Cichlidogyrus casuarinus</name>
    <dbReference type="NCBI Taxonomy" id="1844966"/>
    <lineage>
        <taxon>Eukaryota</taxon>
        <taxon>Metazoa</taxon>
        <taxon>Spiralia</taxon>
        <taxon>Lophotrochozoa</taxon>
        <taxon>Platyhelminthes</taxon>
        <taxon>Monogenea</taxon>
        <taxon>Monopisthocotylea</taxon>
        <taxon>Dactylogyridea</taxon>
        <taxon>Ancyrocephalidae</taxon>
        <taxon>Cichlidogyrus</taxon>
    </lineage>
</organism>
<keyword evidence="3" id="KW-1185">Reference proteome</keyword>
<proteinExistence type="predicted"/>
<feature type="region of interest" description="Disordered" evidence="1">
    <location>
        <begin position="60"/>
        <end position="173"/>
    </location>
</feature>
<accession>A0ABD2QBW4</accession>
<feature type="compositionally biased region" description="Basic and acidic residues" evidence="1">
    <location>
        <begin position="145"/>
        <end position="163"/>
    </location>
</feature>
<sequence>MEDVSSGSSKEEIELPLAIVENEMDDSPPVSFVQVNHSGLISKVLIEEVLPEVEIPRTSEVADVPQTMPQLDTDEINSDGTSFVDVVNNSDDKISLKTPESSPHKSLSDLTPKAERKMEAKSEQVLEEEPEEDEVLPLEVVIEEPVEKSPTSEERSKVEEREVPQIISKPPQW</sequence>